<reference evidence="4" key="1">
    <citation type="journal article" date="2018" name="Front. Microbiol.">
        <title>Genome-Based Analysis Reveals the Taxonomy and Diversity of the Family Idiomarinaceae.</title>
        <authorList>
            <person name="Liu Y."/>
            <person name="Lai Q."/>
            <person name="Shao Z."/>
        </authorList>
    </citation>
    <scope>NUCLEOTIDE SEQUENCE [LARGE SCALE GENOMIC DNA]</scope>
    <source>
        <strain evidence="4">BH195</strain>
    </source>
</reference>
<dbReference type="AlphaFoldDB" id="A0A432XVI3"/>
<feature type="domain" description="DUF4168" evidence="2">
    <location>
        <begin position="45"/>
        <end position="119"/>
    </location>
</feature>
<organism evidence="3 4">
    <name type="scientific">Pseudidiomarina halophila</name>
    <dbReference type="NCBI Taxonomy" id="1449799"/>
    <lineage>
        <taxon>Bacteria</taxon>
        <taxon>Pseudomonadati</taxon>
        <taxon>Pseudomonadota</taxon>
        <taxon>Gammaproteobacteria</taxon>
        <taxon>Alteromonadales</taxon>
        <taxon>Idiomarinaceae</taxon>
        <taxon>Pseudidiomarina</taxon>
    </lineage>
</organism>
<proteinExistence type="predicted"/>
<gene>
    <name evidence="3" type="ORF">CWI69_06065</name>
</gene>
<sequence>MKKLLPTLIASAIFATTAATAAPVQQSAQQGKAMQQQQTNIEITDALLQKFMVAMNDVQQVSQKYSEQFQNAENAEEAQAIQQKAQEEMIAAVNGAGLSPDEYNAVIQRVQQDPQLQQRLQEMTE</sequence>
<evidence type="ECO:0000259" key="2">
    <source>
        <dbReference type="Pfam" id="PF13767"/>
    </source>
</evidence>
<keyword evidence="4" id="KW-1185">Reference proteome</keyword>
<evidence type="ECO:0000313" key="4">
    <source>
        <dbReference type="Proteomes" id="UP000287198"/>
    </source>
</evidence>
<accession>A0A432XVI3</accession>
<protein>
    <recommendedName>
        <fullName evidence="2">DUF4168 domain-containing protein</fullName>
    </recommendedName>
</protein>
<dbReference type="EMBL" id="PIPW01000002">
    <property type="protein sequence ID" value="RUO52601.1"/>
    <property type="molecule type" value="Genomic_DNA"/>
</dbReference>
<comment type="caution">
    <text evidence="3">The sequence shown here is derived from an EMBL/GenBank/DDBJ whole genome shotgun (WGS) entry which is preliminary data.</text>
</comment>
<keyword evidence="1" id="KW-0732">Signal</keyword>
<feature type="chain" id="PRO_5019504612" description="DUF4168 domain-containing protein" evidence="1">
    <location>
        <begin position="22"/>
        <end position="125"/>
    </location>
</feature>
<name>A0A432XVI3_9GAMM</name>
<dbReference type="RefSeq" id="WP_126762922.1">
    <property type="nucleotide sequence ID" value="NZ_JBHLTZ010000012.1"/>
</dbReference>
<dbReference type="Pfam" id="PF13767">
    <property type="entry name" value="DUF4168"/>
    <property type="match status" value="1"/>
</dbReference>
<dbReference type="InterPro" id="IPR025433">
    <property type="entry name" value="DUF4168"/>
</dbReference>
<evidence type="ECO:0000256" key="1">
    <source>
        <dbReference type="SAM" id="SignalP"/>
    </source>
</evidence>
<evidence type="ECO:0000313" key="3">
    <source>
        <dbReference type="EMBL" id="RUO52601.1"/>
    </source>
</evidence>
<dbReference type="Proteomes" id="UP000287198">
    <property type="component" value="Unassembled WGS sequence"/>
</dbReference>
<feature type="signal peptide" evidence="1">
    <location>
        <begin position="1"/>
        <end position="21"/>
    </location>
</feature>